<gene>
    <name evidence="2" type="ORF">XELAEV_18039635mg</name>
</gene>
<sequence>MFVIWEGPRLSLEQFYREINSACSHIKFTVHVESQEIAFLDTKVYVCGNKLQTDLFTKETDKNTLLHFSSFHPPQIKRSLTKSQFTRVRRIVSDDKLSQIRLDEMTEKFCTRHYPKTMIYKPRGEVEKVERKKLLTKSTRDNKPRIPFISVYNTLSDNISKIIKKHWDILKINLGDISAFQNPPVMTYWLHAVYMGQTSYMGRDRIREHKSAIKSKRMDQPLAKHFAEAGHTVQQLKFQILDAVPRMRRGGNRVKKLLYKEAWWIRKLDSLFSNGLNMEYDLSPVFR</sequence>
<accession>A0A974C854</accession>
<dbReference type="PANTHER" id="PTHR21301">
    <property type="entry name" value="REVERSE TRANSCRIPTASE"/>
    <property type="match status" value="1"/>
</dbReference>
<dbReference type="InterPro" id="IPR035901">
    <property type="entry name" value="GIY-YIG_endonuc_sf"/>
</dbReference>
<dbReference type="AlphaFoldDB" id="A0A974C854"/>
<dbReference type="Proteomes" id="UP000694892">
    <property type="component" value="Chromosome 8L"/>
</dbReference>
<dbReference type="EMBL" id="CM004480">
    <property type="protein sequence ID" value="OCT68336.1"/>
    <property type="molecule type" value="Genomic_DNA"/>
</dbReference>
<evidence type="ECO:0000313" key="3">
    <source>
        <dbReference type="Proteomes" id="UP000694892"/>
    </source>
</evidence>
<organism evidence="2 3">
    <name type="scientific">Xenopus laevis</name>
    <name type="common">African clawed frog</name>
    <dbReference type="NCBI Taxonomy" id="8355"/>
    <lineage>
        <taxon>Eukaryota</taxon>
        <taxon>Metazoa</taxon>
        <taxon>Chordata</taxon>
        <taxon>Craniata</taxon>
        <taxon>Vertebrata</taxon>
        <taxon>Euteleostomi</taxon>
        <taxon>Amphibia</taxon>
        <taxon>Batrachia</taxon>
        <taxon>Anura</taxon>
        <taxon>Pipoidea</taxon>
        <taxon>Pipidae</taxon>
        <taxon>Xenopodinae</taxon>
        <taxon>Xenopus</taxon>
        <taxon>Xenopus</taxon>
    </lineage>
</organism>
<protein>
    <recommendedName>
        <fullName evidence="1">Helix-turn-helix domain-containing protein</fullName>
    </recommendedName>
</protein>
<dbReference type="PANTHER" id="PTHR21301:SF12">
    <property type="match status" value="1"/>
</dbReference>
<dbReference type="CDD" id="cd10442">
    <property type="entry name" value="GIY-YIG_PLEs"/>
    <property type="match status" value="1"/>
</dbReference>
<evidence type="ECO:0000259" key="1">
    <source>
        <dbReference type="Pfam" id="PF26215"/>
    </source>
</evidence>
<feature type="domain" description="Helix-turn-helix" evidence="1">
    <location>
        <begin position="65"/>
        <end position="121"/>
    </location>
</feature>
<dbReference type="InterPro" id="IPR058912">
    <property type="entry name" value="HTH_animal"/>
</dbReference>
<dbReference type="Gene3D" id="3.40.1440.10">
    <property type="entry name" value="GIY-YIG endonuclease"/>
    <property type="match status" value="1"/>
</dbReference>
<reference evidence="3" key="1">
    <citation type="journal article" date="2016" name="Nature">
        <title>Genome evolution in the allotetraploid frog Xenopus laevis.</title>
        <authorList>
            <person name="Session A.M."/>
            <person name="Uno Y."/>
            <person name="Kwon T."/>
            <person name="Chapman J.A."/>
            <person name="Toyoda A."/>
            <person name="Takahashi S."/>
            <person name="Fukui A."/>
            <person name="Hikosaka A."/>
            <person name="Suzuki A."/>
            <person name="Kondo M."/>
            <person name="van Heeringen S.J."/>
            <person name="Quigley I."/>
            <person name="Heinz S."/>
            <person name="Ogino H."/>
            <person name="Ochi H."/>
            <person name="Hellsten U."/>
            <person name="Lyons J.B."/>
            <person name="Simakov O."/>
            <person name="Putnam N."/>
            <person name="Stites J."/>
            <person name="Kuroki Y."/>
            <person name="Tanaka T."/>
            <person name="Michiue T."/>
            <person name="Watanabe M."/>
            <person name="Bogdanovic O."/>
            <person name="Lister R."/>
            <person name="Georgiou G."/>
            <person name="Paranjpe S.S."/>
            <person name="van Kruijsbergen I."/>
            <person name="Shu S."/>
            <person name="Carlson J."/>
            <person name="Kinoshita T."/>
            <person name="Ohta Y."/>
            <person name="Mawaribuchi S."/>
            <person name="Jenkins J."/>
            <person name="Grimwood J."/>
            <person name="Schmutz J."/>
            <person name="Mitros T."/>
            <person name="Mozaffari S.V."/>
            <person name="Suzuki Y."/>
            <person name="Haramoto Y."/>
            <person name="Yamamoto T.S."/>
            <person name="Takagi C."/>
            <person name="Heald R."/>
            <person name="Miller K."/>
            <person name="Haudenschild C."/>
            <person name="Kitzman J."/>
            <person name="Nakayama T."/>
            <person name="Izutsu Y."/>
            <person name="Robert J."/>
            <person name="Fortriede J."/>
            <person name="Burns K."/>
            <person name="Lotay V."/>
            <person name="Karimi K."/>
            <person name="Yasuoka Y."/>
            <person name="Dichmann D.S."/>
            <person name="Flajnik M.F."/>
            <person name="Houston D.W."/>
            <person name="Shendure J."/>
            <person name="DuPasquier L."/>
            <person name="Vize P.D."/>
            <person name="Zorn A.M."/>
            <person name="Ito M."/>
            <person name="Marcotte E.M."/>
            <person name="Wallingford J.B."/>
            <person name="Ito Y."/>
            <person name="Asashima M."/>
            <person name="Ueno N."/>
            <person name="Matsuda Y."/>
            <person name="Veenstra G.J."/>
            <person name="Fujiyama A."/>
            <person name="Harland R.M."/>
            <person name="Taira M."/>
            <person name="Rokhsar D.S."/>
        </authorList>
    </citation>
    <scope>NUCLEOTIDE SEQUENCE [LARGE SCALE GENOMIC DNA]</scope>
    <source>
        <strain evidence="3">J</strain>
    </source>
</reference>
<proteinExistence type="predicted"/>
<name>A0A974C854_XENLA</name>
<evidence type="ECO:0000313" key="2">
    <source>
        <dbReference type="EMBL" id="OCT68336.1"/>
    </source>
</evidence>
<dbReference type="Pfam" id="PF26215">
    <property type="entry name" value="HTH_animal"/>
    <property type="match status" value="1"/>
</dbReference>